<dbReference type="Proteomes" id="UP001596417">
    <property type="component" value="Unassembled WGS sequence"/>
</dbReference>
<feature type="region of interest" description="Disordered" evidence="3">
    <location>
        <begin position="1"/>
        <end position="32"/>
    </location>
</feature>
<dbReference type="SUPFAM" id="SSF88713">
    <property type="entry name" value="Glycoside hydrolase/deacetylase"/>
    <property type="match status" value="1"/>
</dbReference>
<evidence type="ECO:0000256" key="2">
    <source>
        <dbReference type="ARBA" id="ARBA00022729"/>
    </source>
</evidence>
<dbReference type="InterPro" id="IPR011330">
    <property type="entry name" value="Glyco_hydro/deAcase_b/a-brl"/>
</dbReference>
<dbReference type="InterPro" id="IPR051398">
    <property type="entry name" value="Polysacch_Deacetylase"/>
</dbReference>
<evidence type="ECO:0000259" key="4">
    <source>
        <dbReference type="PROSITE" id="PS51677"/>
    </source>
</evidence>
<dbReference type="PANTHER" id="PTHR34216:SF3">
    <property type="entry name" value="POLY-BETA-1,6-N-ACETYL-D-GLUCOSAMINE N-DEACETYLASE"/>
    <property type="match status" value="1"/>
</dbReference>
<organism evidence="5 6">
    <name type="scientific">Halocatena marina</name>
    <dbReference type="NCBI Taxonomy" id="2934937"/>
    <lineage>
        <taxon>Archaea</taxon>
        <taxon>Methanobacteriati</taxon>
        <taxon>Methanobacteriota</taxon>
        <taxon>Stenosarchaea group</taxon>
        <taxon>Halobacteria</taxon>
        <taxon>Halobacteriales</taxon>
        <taxon>Natronomonadaceae</taxon>
        <taxon>Halocatena</taxon>
    </lineage>
</organism>
<name>A0ABD5YNC2_9EURY</name>
<gene>
    <name evidence="5" type="ORF">ACFQL7_04295</name>
</gene>
<dbReference type="EMBL" id="JBHTAX010000001">
    <property type="protein sequence ID" value="MFC7189143.1"/>
    <property type="molecule type" value="Genomic_DNA"/>
</dbReference>
<evidence type="ECO:0000256" key="3">
    <source>
        <dbReference type="SAM" id="MobiDB-lite"/>
    </source>
</evidence>
<evidence type="ECO:0000256" key="1">
    <source>
        <dbReference type="ARBA" id="ARBA00004613"/>
    </source>
</evidence>
<dbReference type="Pfam" id="PF01522">
    <property type="entry name" value="Polysacc_deac_1"/>
    <property type="match status" value="1"/>
</dbReference>
<sequence length="390" mass="42930">MNGSGTTSPDIDGKNGTKNATNEPYSRGTVVDDFEGDVDSRWGINDGKYKTTTHDVFQGTQSLVVEPGTSAKQPVAKIFKSFYPDTLDLSKHDLSLAVKVNKPEDIKISAEIIAPAKSSMLTSTRYIPLELDGWVRFDLGYTGKTGEPTMDSVSEIRLQIGPIDNQFQVLIDDLRKIPKATKGKVMFQFDDGHITAYEEAYPILDEKGWPGSIAVVPDAVNGNDRVTDQMMQEMGNEGWDMIGHASELLPKRSEPKQRRILQQAQQYLSVKGFKNGARHFVAPYSRVNQTTLNLIDEIFETGYLFGGCPNNAQHPSNPSFISRVQGSDVQGAQHVLDVADELNQLVVISYHVLGSGDDAIPTSALEQIVDHVEKKDMDIITPSQLIDGSE</sequence>
<keyword evidence="6" id="KW-1185">Reference proteome</keyword>
<protein>
    <submittedName>
        <fullName evidence="5">Polysaccharide deacetylase family protein</fullName>
    </submittedName>
</protein>
<dbReference type="InterPro" id="IPR002509">
    <property type="entry name" value="NODB_dom"/>
</dbReference>
<dbReference type="GO" id="GO:0005576">
    <property type="term" value="C:extracellular region"/>
    <property type="evidence" value="ECO:0007669"/>
    <property type="project" value="UniProtKB-SubCell"/>
</dbReference>
<dbReference type="PROSITE" id="PS51677">
    <property type="entry name" value="NODB"/>
    <property type="match status" value="1"/>
</dbReference>
<dbReference type="Gene3D" id="3.20.20.370">
    <property type="entry name" value="Glycoside hydrolase/deacetylase"/>
    <property type="match status" value="1"/>
</dbReference>
<dbReference type="RefSeq" id="WP_390204691.1">
    <property type="nucleotide sequence ID" value="NZ_JBHTAX010000001.1"/>
</dbReference>
<evidence type="ECO:0000313" key="5">
    <source>
        <dbReference type="EMBL" id="MFC7189143.1"/>
    </source>
</evidence>
<accession>A0ABD5YNC2</accession>
<evidence type="ECO:0000313" key="6">
    <source>
        <dbReference type="Proteomes" id="UP001596417"/>
    </source>
</evidence>
<comment type="subcellular location">
    <subcellularLocation>
        <location evidence="1">Secreted</location>
    </subcellularLocation>
</comment>
<keyword evidence="2" id="KW-0732">Signal</keyword>
<comment type="caution">
    <text evidence="5">The sequence shown here is derived from an EMBL/GenBank/DDBJ whole genome shotgun (WGS) entry which is preliminary data.</text>
</comment>
<proteinExistence type="predicted"/>
<dbReference type="AlphaFoldDB" id="A0ABD5YNC2"/>
<feature type="domain" description="NodB homology" evidence="4">
    <location>
        <begin position="183"/>
        <end position="380"/>
    </location>
</feature>
<dbReference type="CDD" id="cd10970">
    <property type="entry name" value="CE4_DAC_u1_6s"/>
    <property type="match status" value="1"/>
</dbReference>
<dbReference type="PANTHER" id="PTHR34216">
    <property type="match status" value="1"/>
</dbReference>
<reference evidence="5 6" key="1">
    <citation type="journal article" date="2019" name="Int. J. Syst. Evol. Microbiol.">
        <title>The Global Catalogue of Microorganisms (GCM) 10K type strain sequencing project: providing services to taxonomists for standard genome sequencing and annotation.</title>
        <authorList>
            <consortium name="The Broad Institute Genomics Platform"/>
            <consortium name="The Broad Institute Genome Sequencing Center for Infectious Disease"/>
            <person name="Wu L."/>
            <person name="Ma J."/>
        </authorList>
    </citation>
    <scope>NUCLEOTIDE SEQUENCE [LARGE SCALE GENOMIC DNA]</scope>
    <source>
        <strain evidence="5 6">RDMS1</strain>
    </source>
</reference>